<name>A0A1W6MZM4_9HYPH</name>
<evidence type="ECO:0000313" key="2">
    <source>
        <dbReference type="Proteomes" id="UP000193978"/>
    </source>
</evidence>
<dbReference type="Proteomes" id="UP000193978">
    <property type="component" value="Chromosome"/>
</dbReference>
<keyword evidence="2" id="KW-1185">Reference proteome</keyword>
<dbReference type="RefSeq" id="WP_085773129.1">
    <property type="nucleotide sequence ID" value="NZ_AP027149.1"/>
</dbReference>
<sequence>MKKLLAAAGLAALVFAEFTTISIITAEPAEAAVCARGWRGAACVGPRGAVAVGRPVYRRPVRVYRRW</sequence>
<organism evidence="1 2">
    <name type="scientific">Methylocystis bryophila</name>
    <dbReference type="NCBI Taxonomy" id="655015"/>
    <lineage>
        <taxon>Bacteria</taxon>
        <taxon>Pseudomonadati</taxon>
        <taxon>Pseudomonadota</taxon>
        <taxon>Alphaproteobacteria</taxon>
        <taxon>Hyphomicrobiales</taxon>
        <taxon>Methylocystaceae</taxon>
        <taxon>Methylocystis</taxon>
    </lineage>
</organism>
<gene>
    <name evidence="1" type="ORF">B1812_20025</name>
</gene>
<reference evidence="1 2" key="1">
    <citation type="submission" date="2017-02" db="EMBL/GenBank/DDBJ databases">
        <authorList>
            <person name="Peterson S.W."/>
        </authorList>
    </citation>
    <scope>NUCLEOTIDE SEQUENCE [LARGE SCALE GENOMIC DNA]</scope>
    <source>
        <strain evidence="1 2">S285</strain>
    </source>
</reference>
<dbReference type="EMBL" id="CP019948">
    <property type="protein sequence ID" value="ARN82986.1"/>
    <property type="molecule type" value="Genomic_DNA"/>
</dbReference>
<accession>A0A1W6MZM4</accession>
<evidence type="ECO:0000313" key="1">
    <source>
        <dbReference type="EMBL" id="ARN82986.1"/>
    </source>
</evidence>
<protein>
    <submittedName>
        <fullName evidence="1">Uncharacterized protein</fullName>
    </submittedName>
</protein>
<dbReference type="KEGG" id="mbry:B1812_20025"/>
<dbReference type="AlphaFoldDB" id="A0A1W6MZM4"/>
<proteinExistence type="predicted"/>